<gene>
    <name evidence="2" type="ORF">HALLA_00295</name>
</gene>
<feature type="region of interest" description="Disordered" evidence="1">
    <location>
        <begin position="98"/>
        <end position="138"/>
    </location>
</feature>
<evidence type="ECO:0000313" key="2">
    <source>
        <dbReference type="EMBL" id="AHG01763.1"/>
    </source>
</evidence>
<dbReference type="RefSeq" id="WP_049954640.1">
    <property type="nucleotide sequence ID" value="NZ_CP007057.1"/>
</dbReference>
<keyword evidence="2" id="KW-0614">Plasmid</keyword>
<feature type="compositionally biased region" description="Acidic residues" evidence="1">
    <location>
        <begin position="99"/>
        <end position="109"/>
    </location>
</feature>
<evidence type="ECO:0000256" key="1">
    <source>
        <dbReference type="SAM" id="MobiDB-lite"/>
    </source>
</evidence>
<feature type="compositionally biased region" description="Basic and acidic residues" evidence="1">
    <location>
        <begin position="183"/>
        <end position="194"/>
    </location>
</feature>
<proteinExistence type="predicted"/>
<accession>W0JXK1</accession>
<reference evidence="2 3" key="1">
    <citation type="submission" date="2014-01" db="EMBL/GenBank/DDBJ databases">
        <authorList>
            <consortium name="DOE Joint Genome Institute"/>
            <person name="Anderson I."/>
            <person name="Huntemann M."/>
            <person name="Han J."/>
            <person name="Chen A."/>
            <person name="Kyrpides N."/>
            <person name="Mavromatis K."/>
            <person name="Markowitz V."/>
            <person name="Palaniappan K."/>
            <person name="Ivanova N."/>
            <person name="Schaumberg A."/>
            <person name="Pati A."/>
            <person name="Liolios K."/>
            <person name="Nordberg H.P."/>
            <person name="Cantor M.N."/>
            <person name="Hua S.X."/>
            <person name="Woyke T."/>
        </authorList>
    </citation>
    <scope>NUCLEOTIDE SEQUENCE [LARGE SCALE GENOMIC DNA]</scope>
    <source>
        <strain evidence="2 3">XH-48</strain>
        <plasmid evidence="3">2</plasmid>
    </source>
</reference>
<dbReference type="EMBL" id="CP007057">
    <property type="protein sequence ID" value="AHG01763.1"/>
    <property type="molecule type" value="Genomic_DNA"/>
</dbReference>
<sequence length="223" mass="25947">MTKGEIVDELLSSATDLLDDVELVLMDGGFDSEAAKNSAESNDPLYVNRKSRDKDDKRRMRKMWSDYDEELEAVRIVEQEDYAGMPNRKIVYVPKMITNDEDEEGDEDDGMRQGLIEDFTETVEPDDDSEDFPDKSPFDSLIEEMRAEEQDKKEVQDEDDEFYPSEMYVAFETNHPRAAKRPGRGEDDYSEREQQQAAARIVRKYGFRWGIENGFKKRGHFLP</sequence>
<evidence type="ECO:0000313" key="3">
    <source>
        <dbReference type="Proteomes" id="UP000019024"/>
    </source>
</evidence>
<dbReference type="AlphaFoldDB" id="W0JXK1"/>
<dbReference type="GeneID" id="25147140"/>
<dbReference type="PATRIC" id="fig|797299.3.peg.3482"/>
<feature type="region of interest" description="Disordered" evidence="1">
    <location>
        <begin position="171"/>
        <end position="196"/>
    </location>
</feature>
<dbReference type="eggNOG" id="arCOG03900">
    <property type="taxonomic scope" value="Archaea"/>
</dbReference>
<dbReference type="OrthoDB" id="225944at2157"/>
<protein>
    <submittedName>
        <fullName evidence="2">Uncharacterized protein</fullName>
    </submittedName>
</protein>
<dbReference type="HOGENOM" id="CLU_1237889_0_0_2"/>
<name>W0JXK1_9EURY</name>
<feature type="compositionally biased region" description="Acidic residues" evidence="1">
    <location>
        <begin position="118"/>
        <end position="131"/>
    </location>
</feature>
<dbReference type="KEGG" id="hlr:HALLA_00295"/>
<organism evidence="2 3">
    <name type="scientific">Halostagnicola larsenii XH-48</name>
    <dbReference type="NCBI Taxonomy" id="797299"/>
    <lineage>
        <taxon>Archaea</taxon>
        <taxon>Methanobacteriati</taxon>
        <taxon>Methanobacteriota</taxon>
        <taxon>Stenosarchaea group</taxon>
        <taxon>Halobacteria</taxon>
        <taxon>Halobacteriales</taxon>
        <taxon>Natrialbaceae</taxon>
        <taxon>Halostagnicola</taxon>
    </lineage>
</organism>
<feature type="region of interest" description="Disordered" evidence="1">
    <location>
        <begin position="31"/>
        <end position="60"/>
    </location>
</feature>
<keyword evidence="3" id="KW-1185">Reference proteome</keyword>
<geneLocation type="plasmid" evidence="2">
    <name>unnamed</name>
</geneLocation>
<dbReference type="Proteomes" id="UP000019024">
    <property type="component" value="Plasmid unnamed2"/>
</dbReference>